<keyword evidence="1" id="KW-0129">CBS domain</keyword>
<protein>
    <submittedName>
        <fullName evidence="3">CBS domain-containing protein</fullName>
    </submittedName>
</protein>
<dbReference type="SUPFAM" id="SSF54631">
    <property type="entry name" value="CBS-domain pair"/>
    <property type="match status" value="1"/>
</dbReference>
<dbReference type="AlphaFoldDB" id="A0A344TML2"/>
<feature type="domain" description="CBS" evidence="2">
    <location>
        <begin position="7"/>
        <end position="64"/>
    </location>
</feature>
<gene>
    <name evidence="3" type="ORF">DR864_20095</name>
</gene>
<reference evidence="3 4" key="1">
    <citation type="submission" date="2018-07" db="EMBL/GenBank/DDBJ databases">
        <title>Genome sequencing of Runella.</title>
        <authorList>
            <person name="Baek M.-G."/>
            <person name="Yi H."/>
        </authorList>
    </citation>
    <scope>NUCLEOTIDE SEQUENCE [LARGE SCALE GENOMIC DNA]</scope>
    <source>
        <strain evidence="3 4">HYN0085</strain>
    </source>
</reference>
<keyword evidence="4" id="KW-1185">Reference proteome</keyword>
<sequence>MLAEELINPATPVLRPYDSVGQAVDLMDEYGIRQLALVENEVYKGLLSEDTLLNFPDDEKLLSELNLPPNPVHANLFQHIYEVIGIANQYQLDTVPVLDEDNLYAGTIVVTDMMAKFAGLLGAQEAGAVVVLKMSNRDYSMTDISRLVESNNVKIISSYFSGAEYGDIDQATLTLKLNRTEVSAVVATFERFGYVVENVYANEPLENPDRHRLDLLLRYLET</sequence>
<accession>A0A344TML2</accession>
<name>A0A344TML2_9BACT</name>
<dbReference type="Gene3D" id="3.10.580.10">
    <property type="entry name" value="CBS-domain"/>
    <property type="match status" value="1"/>
</dbReference>
<dbReference type="InterPro" id="IPR046342">
    <property type="entry name" value="CBS_dom_sf"/>
</dbReference>
<dbReference type="PROSITE" id="PS51371">
    <property type="entry name" value="CBS"/>
    <property type="match status" value="1"/>
</dbReference>
<dbReference type="RefSeq" id="WP_114068651.1">
    <property type="nucleotide sequence ID" value="NZ_CP030850.1"/>
</dbReference>
<dbReference type="KEGG" id="run:DR864_20095"/>
<proteinExistence type="predicted"/>
<dbReference type="Pfam" id="PF00571">
    <property type="entry name" value="CBS"/>
    <property type="match status" value="1"/>
</dbReference>
<evidence type="ECO:0000256" key="1">
    <source>
        <dbReference type="PROSITE-ProRule" id="PRU00703"/>
    </source>
</evidence>
<dbReference type="Proteomes" id="UP000251993">
    <property type="component" value="Chromosome"/>
</dbReference>
<dbReference type="InterPro" id="IPR000644">
    <property type="entry name" value="CBS_dom"/>
</dbReference>
<evidence type="ECO:0000313" key="3">
    <source>
        <dbReference type="EMBL" id="AXE19883.1"/>
    </source>
</evidence>
<organism evidence="3 4">
    <name type="scientific">Runella rosea</name>
    <dbReference type="NCBI Taxonomy" id="2259595"/>
    <lineage>
        <taxon>Bacteria</taxon>
        <taxon>Pseudomonadati</taxon>
        <taxon>Bacteroidota</taxon>
        <taxon>Cytophagia</taxon>
        <taxon>Cytophagales</taxon>
        <taxon>Spirosomataceae</taxon>
        <taxon>Runella</taxon>
    </lineage>
</organism>
<dbReference type="CDD" id="cd17783">
    <property type="entry name" value="CBS_pair_bac"/>
    <property type="match status" value="1"/>
</dbReference>
<dbReference type="OrthoDB" id="1523762at2"/>
<evidence type="ECO:0000313" key="4">
    <source>
        <dbReference type="Proteomes" id="UP000251993"/>
    </source>
</evidence>
<evidence type="ECO:0000259" key="2">
    <source>
        <dbReference type="PROSITE" id="PS51371"/>
    </source>
</evidence>
<dbReference type="EMBL" id="CP030850">
    <property type="protein sequence ID" value="AXE19883.1"/>
    <property type="molecule type" value="Genomic_DNA"/>
</dbReference>